<dbReference type="InterPro" id="IPR047057">
    <property type="entry name" value="MerR_fam"/>
</dbReference>
<dbReference type="PANTHER" id="PTHR30204:SF69">
    <property type="entry name" value="MERR-FAMILY TRANSCRIPTIONAL REGULATOR"/>
    <property type="match status" value="1"/>
</dbReference>
<evidence type="ECO:0000259" key="5">
    <source>
        <dbReference type="PROSITE" id="PS50937"/>
    </source>
</evidence>
<dbReference type="EMBL" id="WHNY01000079">
    <property type="protein sequence ID" value="NOU68782.1"/>
    <property type="molecule type" value="Genomic_DNA"/>
</dbReference>
<evidence type="ECO:0000313" key="7">
    <source>
        <dbReference type="Proteomes" id="UP000653578"/>
    </source>
</evidence>
<keyword evidence="3" id="KW-0238">DNA-binding</keyword>
<evidence type="ECO:0000256" key="3">
    <source>
        <dbReference type="ARBA" id="ARBA00023125"/>
    </source>
</evidence>
<feature type="domain" description="HTH merR-type" evidence="5">
    <location>
        <begin position="4"/>
        <end position="73"/>
    </location>
</feature>
<dbReference type="PRINTS" id="PR00040">
    <property type="entry name" value="HTHMERR"/>
</dbReference>
<dbReference type="Proteomes" id="UP000653578">
    <property type="component" value="Unassembled WGS sequence"/>
</dbReference>
<dbReference type="PANTHER" id="PTHR30204">
    <property type="entry name" value="REDOX-CYCLING DRUG-SENSING TRANSCRIPTIONAL ACTIVATOR SOXR"/>
    <property type="match status" value="1"/>
</dbReference>
<dbReference type="SMART" id="SM00422">
    <property type="entry name" value="HTH_MERR"/>
    <property type="match status" value="1"/>
</dbReference>
<proteinExistence type="predicted"/>
<keyword evidence="1" id="KW-0678">Repressor</keyword>
<organism evidence="6 7">
    <name type="scientific">Paenibacillus plantarum</name>
    <dbReference type="NCBI Taxonomy" id="2654975"/>
    <lineage>
        <taxon>Bacteria</taxon>
        <taxon>Bacillati</taxon>
        <taxon>Bacillota</taxon>
        <taxon>Bacilli</taxon>
        <taxon>Bacillales</taxon>
        <taxon>Paenibacillaceae</taxon>
        <taxon>Paenibacillus</taxon>
    </lineage>
</organism>
<dbReference type="SUPFAM" id="SSF46955">
    <property type="entry name" value="Putative DNA-binding domain"/>
    <property type="match status" value="1"/>
</dbReference>
<sequence>MKKEITISEFAKLMGVSVHQIRYFEEKGILFPSYIDENQYRMYGINEIYRLAHILLLRKVGLSVQAVRDWSEEGTPDDMKGLLVQSVYKIEVEMARLRTLSDFICKVLDENERYGQETASFQVTQRNQLVLSSWFEKDIESQLDARMLAQQGDTLPELIEADIHYVYEGGHRVMLCTEVHDMEGDMVLPAGEYLSYRFSIQGEEGLEQHFNQFQAFADRSSLILTGPRILVEKSYLSLFTQESIYYELLERADRNGNDATKREENQ</sequence>
<name>A0ABX1XJU5_9BACL</name>
<accession>A0ABX1XJU5</accession>
<dbReference type="InterPro" id="IPR009061">
    <property type="entry name" value="DNA-bd_dom_put_sf"/>
</dbReference>
<evidence type="ECO:0000313" key="6">
    <source>
        <dbReference type="EMBL" id="NOU68782.1"/>
    </source>
</evidence>
<comment type="caution">
    <text evidence="6">The sequence shown here is derived from an EMBL/GenBank/DDBJ whole genome shotgun (WGS) entry which is preliminary data.</text>
</comment>
<keyword evidence="2" id="KW-0805">Transcription regulation</keyword>
<keyword evidence="7" id="KW-1185">Reference proteome</keyword>
<gene>
    <name evidence="6" type="ORF">GC096_32685</name>
</gene>
<dbReference type="Pfam" id="PF13411">
    <property type="entry name" value="MerR_1"/>
    <property type="match status" value="1"/>
</dbReference>
<protein>
    <submittedName>
        <fullName evidence="6">MerR family transcriptional regulator</fullName>
    </submittedName>
</protein>
<reference evidence="6 7" key="1">
    <citation type="submission" date="2019-10" db="EMBL/GenBank/DDBJ databases">
        <title>Description of Paenibacillus humi sp. nov.</title>
        <authorList>
            <person name="Carlier A."/>
            <person name="Qi S."/>
        </authorList>
    </citation>
    <scope>NUCLEOTIDE SEQUENCE [LARGE SCALE GENOMIC DNA]</scope>
    <source>
        <strain evidence="6 7">LMG 31461</strain>
    </source>
</reference>
<evidence type="ECO:0000256" key="2">
    <source>
        <dbReference type="ARBA" id="ARBA00023015"/>
    </source>
</evidence>
<dbReference type="PROSITE" id="PS50937">
    <property type="entry name" value="HTH_MERR_2"/>
    <property type="match status" value="1"/>
</dbReference>
<evidence type="ECO:0000256" key="4">
    <source>
        <dbReference type="ARBA" id="ARBA00023163"/>
    </source>
</evidence>
<dbReference type="Gene3D" id="1.10.1660.10">
    <property type="match status" value="1"/>
</dbReference>
<dbReference type="InterPro" id="IPR000551">
    <property type="entry name" value="MerR-type_HTH_dom"/>
</dbReference>
<keyword evidence="4" id="KW-0804">Transcription</keyword>
<evidence type="ECO:0000256" key="1">
    <source>
        <dbReference type="ARBA" id="ARBA00022491"/>
    </source>
</evidence>